<keyword evidence="1" id="KW-0472">Membrane</keyword>
<sequence>MVFSEITVLSCQIVASLLMGCDYFMPSAWRAKINQILFGYFARLRDNVDRDISQKFKETFAQLKIIFFCLCLIAISYAIYNFRVFLYEILTPIPYLCLALISLLLSALALNVLIGHAVKLLVALGVGGLFFRSISVFLLKTEKGPLAGTGFLMLLISFIMRYSNITHT</sequence>
<feature type="transmembrane region" description="Helical" evidence="1">
    <location>
        <begin position="60"/>
        <end position="80"/>
    </location>
</feature>
<keyword evidence="1" id="KW-0812">Transmembrane</keyword>
<accession>A0ABX5T6D2</accession>
<dbReference type="EMBL" id="CP038469">
    <property type="protein sequence ID" value="QBX80581.1"/>
    <property type="molecule type" value="Genomic_DNA"/>
</dbReference>
<keyword evidence="1" id="KW-1133">Transmembrane helix</keyword>
<gene>
    <name evidence="2" type="ORF">E4Z61_09510</name>
</gene>
<organism evidence="2 3">
    <name type="scientific">Citrobacter tructae</name>
    <dbReference type="NCBI Taxonomy" id="2562449"/>
    <lineage>
        <taxon>Bacteria</taxon>
        <taxon>Pseudomonadati</taxon>
        <taxon>Pseudomonadota</taxon>
        <taxon>Gammaproteobacteria</taxon>
        <taxon>Enterobacterales</taxon>
        <taxon>Enterobacteriaceae</taxon>
        <taxon>Citrobacter</taxon>
    </lineage>
</organism>
<evidence type="ECO:0000313" key="3">
    <source>
        <dbReference type="Proteomes" id="UP000296284"/>
    </source>
</evidence>
<proteinExistence type="predicted"/>
<dbReference type="Proteomes" id="UP000296284">
    <property type="component" value="Chromosome"/>
</dbReference>
<evidence type="ECO:0000256" key="1">
    <source>
        <dbReference type="SAM" id="Phobius"/>
    </source>
</evidence>
<dbReference type="RefSeq" id="WP_135322548.1">
    <property type="nucleotide sequence ID" value="NZ_CP038469.1"/>
</dbReference>
<protein>
    <submittedName>
        <fullName evidence="2">Uncharacterized protein</fullName>
    </submittedName>
</protein>
<name>A0ABX5T6D2_9ENTR</name>
<evidence type="ECO:0000313" key="2">
    <source>
        <dbReference type="EMBL" id="QBX80581.1"/>
    </source>
</evidence>
<feature type="transmembrane region" description="Helical" evidence="1">
    <location>
        <begin position="92"/>
        <end position="113"/>
    </location>
</feature>
<reference evidence="2 3" key="1">
    <citation type="submission" date="2019-03" db="EMBL/GenBank/DDBJ databases">
        <title>Complete genome sequence of Citrobacter sp. SNU WT2 isolated from diseased rainbow trout.</title>
        <authorList>
            <person name="Oh W.T."/>
            <person name="Park S.C."/>
        </authorList>
    </citation>
    <scope>NUCLEOTIDE SEQUENCE [LARGE SCALE GENOMIC DNA]</scope>
    <source>
        <strain evidence="2 3">SNU WT2</strain>
    </source>
</reference>
<keyword evidence="3" id="KW-1185">Reference proteome</keyword>
<feature type="transmembrane region" description="Helical" evidence="1">
    <location>
        <begin position="120"/>
        <end position="139"/>
    </location>
</feature>
<feature type="transmembrane region" description="Helical" evidence="1">
    <location>
        <begin position="145"/>
        <end position="163"/>
    </location>
</feature>